<proteinExistence type="predicted"/>
<organism evidence="2 3">
    <name type="scientific">Giardia muris</name>
    <dbReference type="NCBI Taxonomy" id="5742"/>
    <lineage>
        <taxon>Eukaryota</taxon>
        <taxon>Metamonada</taxon>
        <taxon>Diplomonadida</taxon>
        <taxon>Hexamitidae</taxon>
        <taxon>Giardiinae</taxon>
        <taxon>Giardia</taxon>
    </lineage>
</organism>
<dbReference type="PANTHER" id="PTHR12277">
    <property type="entry name" value="ALPHA/BETA HYDROLASE DOMAIN-CONTAINING PROTEIN"/>
    <property type="match status" value="1"/>
</dbReference>
<dbReference type="Proteomes" id="UP000315496">
    <property type="component" value="Chromosome 3"/>
</dbReference>
<keyword evidence="2" id="KW-0645">Protease</keyword>
<reference evidence="2 3" key="1">
    <citation type="submission" date="2019-05" db="EMBL/GenBank/DDBJ databases">
        <title>The compact genome of Giardia muris reveals important steps in the evolution of intestinal protozoan parasites.</title>
        <authorList>
            <person name="Xu F."/>
            <person name="Jimenez-Gonzalez A."/>
            <person name="Einarsson E."/>
            <person name="Astvaldsson A."/>
            <person name="Peirasmaki D."/>
            <person name="Eckmann L."/>
            <person name="Andersson J.O."/>
            <person name="Svard S.G."/>
            <person name="Jerlstrom-Hultqvist J."/>
        </authorList>
    </citation>
    <scope>NUCLEOTIDE SEQUENCE [LARGE SCALE GENOMIC DNA]</scope>
    <source>
        <strain evidence="2 3">Roberts-Thomson</strain>
    </source>
</reference>
<dbReference type="Gene3D" id="3.40.50.1820">
    <property type="entry name" value="alpha/beta hydrolase"/>
    <property type="match status" value="1"/>
</dbReference>
<name>A0A4Z1SQ06_GIAMU</name>
<protein>
    <submittedName>
        <fullName evidence="2">Serine aminopeptidase</fullName>
    </submittedName>
</protein>
<dbReference type="EMBL" id="VDLU01000003">
    <property type="protein sequence ID" value="TNJ27896.1"/>
    <property type="molecule type" value="Genomic_DNA"/>
</dbReference>
<dbReference type="InterPro" id="IPR022742">
    <property type="entry name" value="Hydrolase_4"/>
</dbReference>
<feature type="domain" description="Serine aminopeptidase S33" evidence="1">
    <location>
        <begin position="78"/>
        <end position="178"/>
    </location>
</feature>
<keyword evidence="2" id="KW-0031">Aminopeptidase</keyword>
<keyword evidence="2" id="KW-0378">Hydrolase</keyword>
<comment type="caution">
    <text evidence="2">The sequence shown here is derived from an EMBL/GenBank/DDBJ whole genome shotgun (WGS) entry which is preliminary data.</text>
</comment>
<dbReference type="InterPro" id="IPR029058">
    <property type="entry name" value="AB_hydrolase_fold"/>
</dbReference>
<dbReference type="VEuPathDB" id="GiardiaDB:GMRT_15287"/>
<dbReference type="AlphaFoldDB" id="A0A4Z1SQ06"/>
<dbReference type="GO" id="GO:0004177">
    <property type="term" value="F:aminopeptidase activity"/>
    <property type="evidence" value="ECO:0007669"/>
    <property type="project" value="UniProtKB-KW"/>
</dbReference>
<evidence type="ECO:0000259" key="1">
    <source>
        <dbReference type="Pfam" id="PF12146"/>
    </source>
</evidence>
<sequence length="350" mass="39017">MGCIVDTIAYPSNVSHANYSAMYGQSLVKIQIRRSLSVYGALLEPDPTREYKWVISGFEDEMREIRERVGSLAAGTKVLMLYSHGNGETLDCLKEYLLDMAAALTIPVFAYDYEGYGMSGGSSGEKHARRDVEKVYAYLRRTYPEHRLVLAGRSIGSVTTAHMLHLLTHKRRYRDDLLKGVVLGAIIQSGLASALNIVCVPRCNTQCDCLKNFDKFTSCPIPILFLHGLYDSLVPSRNSLLLADYYIKANSPRCYKEYHQFIRRVNFTVVSDGLGVLIRVERCTLILVGGADHNNFDALAPDYVYGSIFDFIVNNGNVQGTGYGRFIQTYNNGAASAIDSDRQALMRAVL</sequence>
<evidence type="ECO:0000313" key="3">
    <source>
        <dbReference type="Proteomes" id="UP000315496"/>
    </source>
</evidence>
<keyword evidence="3" id="KW-1185">Reference proteome</keyword>
<accession>A0A4Z1SQ06</accession>
<dbReference type="PANTHER" id="PTHR12277:SF81">
    <property type="entry name" value="PROTEIN ABHD13"/>
    <property type="match status" value="1"/>
</dbReference>
<gene>
    <name evidence="2" type="ORF">GMRT_15287</name>
</gene>
<dbReference type="OrthoDB" id="446723at2759"/>
<dbReference type="SUPFAM" id="SSF53474">
    <property type="entry name" value="alpha/beta-Hydrolases"/>
    <property type="match status" value="1"/>
</dbReference>
<dbReference type="Pfam" id="PF12146">
    <property type="entry name" value="Hydrolase_4"/>
    <property type="match status" value="1"/>
</dbReference>
<evidence type="ECO:0000313" key="2">
    <source>
        <dbReference type="EMBL" id="TNJ27896.1"/>
    </source>
</evidence>